<dbReference type="PANTHER" id="PTHR43459">
    <property type="entry name" value="ENOYL-COA HYDRATASE"/>
    <property type="match status" value="1"/>
</dbReference>
<dbReference type="PROSITE" id="PS00166">
    <property type="entry name" value="ENOYL_COA_HYDRATASE"/>
    <property type="match status" value="1"/>
</dbReference>
<dbReference type="InterPro" id="IPR018376">
    <property type="entry name" value="Enoyl-CoA_hyd/isom_CS"/>
</dbReference>
<dbReference type="AlphaFoldDB" id="A0A7Y9IVM1"/>
<dbReference type="Pfam" id="PF00378">
    <property type="entry name" value="ECH_1"/>
    <property type="match status" value="1"/>
</dbReference>
<organism evidence="3 4">
    <name type="scientific">Pigmentiphaga litoralis</name>
    <dbReference type="NCBI Taxonomy" id="516702"/>
    <lineage>
        <taxon>Bacteria</taxon>
        <taxon>Pseudomonadati</taxon>
        <taxon>Pseudomonadota</taxon>
        <taxon>Betaproteobacteria</taxon>
        <taxon>Burkholderiales</taxon>
        <taxon>Alcaligenaceae</taxon>
        <taxon>Pigmentiphaga</taxon>
    </lineage>
</organism>
<dbReference type="InterPro" id="IPR001753">
    <property type="entry name" value="Enoyl-CoA_hydra/iso"/>
</dbReference>
<dbReference type="Gene3D" id="1.10.12.10">
    <property type="entry name" value="Lyase 2-enoyl-coa Hydratase, Chain A, domain 2"/>
    <property type="match status" value="1"/>
</dbReference>
<evidence type="ECO:0000256" key="2">
    <source>
        <dbReference type="RuleBase" id="RU003707"/>
    </source>
</evidence>
<accession>A0A7Y9IVM1</accession>
<comment type="similarity">
    <text evidence="1 2">Belongs to the enoyl-CoA hydratase/isomerase family.</text>
</comment>
<sequence length="284" mass="30846">MRYLPGENRRLHGAPTTLADYEARHVLFEVADGIATLTLNRPDRKNPLTFDSYAELRDLFLALAYAEDVHAVVIHGAGDNFCSGGDVHEIIGPLTKLDMPSLLAFTRMTGDVVKAMRACPQPIIAAVDGVCAGAGAILALASDMRLATARSKTAFLFTRVGLAGCDMGACALLPRVIGQGRASELLYTGRSFTGDEGERWGFFNRLCEPDVLRDDALRLAKDLVAGPTFAHGMTKRMLQQEWNMGVSEAIEAEAQAQAICMATNDFHRAYHAFVGKQRPVFEGD</sequence>
<dbReference type="InterPro" id="IPR014748">
    <property type="entry name" value="Enoyl-CoA_hydra_C"/>
</dbReference>
<dbReference type="NCBIfam" id="NF006107">
    <property type="entry name" value="PRK08258.1"/>
    <property type="match status" value="1"/>
</dbReference>
<protein>
    <submittedName>
        <fullName evidence="3">Enoyl-CoA hydratase/carnithine racemase</fullName>
    </submittedName>
</protein>
<dbReference type="GO" id="GO:0003824">
    <property type="term" value="F:catalytic activity"/>
    <property type="evidence" value="ECO:0007669"/>
    <property type="project" value="InterPro"/>
</dbReference>
<dbReference type="EMBL" id="JACBYR010000001">
    <property type="protein sequence ID" value="NYE83333.1"/>
    <property type="molecule type" value="Genomic_DNA"/>
</dbReference>
<dbReference type="CDD" id="cd06558">
    <property type="entry name" value="crotonase-like"/>
    <property type="match status" value="1"/>
</dbReference>
<evidence type="ECO:0000313" key="4">
    <source>
        <dbReference type="Proteomes" id="UP000542125"/>
    </source>
</evidence>
<reference evidence="3 4" key="1">
    <citation type="submission" date="2020-07" db="EMBL/GenBank/DDBJ databases">
        <title>Genomic Encyclopedia of Type Strains, Phase IV (KMG-V): Genome sequencing to study the core and pangenomes of soil and plant-associated prokaryotes.</title>
        <authorList>
            <person name="Whitman W."/>
        </authorList>
    </citation>
    <scope>NUCLEOTIDE SEQUENCE [LARGE SCALE GENOMIC DNA]</scope>
    <source>
        <strain evidence="3 4">SAS40</strain>
    </source>
</reference>
<dbReference type="InterPro" id="IPR029045">
    <property type="entry name" value="ClpP/crotonase-like_dom_sf"/>
</dbReference>
<name>A0A7Y9IVM1_9BURK</name>
<comment type="caution">
    <text evidence="3">The sequence shown here is derived from an EMBL/GenBank/DDBJ whole genome shotgun (WGS) entry which is preliminary data.</text>
</comment>
<dbReference type="RefSeq" id="WP_179586899.1">
    <property type="nucleotide sequence ID" value="NZ_JACBYR010000001.1"/>
</dbReference>
<dbReference type="Gene3D" id="3.90.226.10">
    <property type="entry name" value="2-enoyl-CoA Hydratase, Chain A, domain 1"/>
    <property type="match status" value="1"/>
</dbReference>
<dbReference type="SUPFAM" id="SSF52096">
    <property type="entry name" value="ClpP/crotonase"/>
    <property type="match status" value="1"/>
</dbReference>
<dbReference type="PANTHER" id="PTHR43459:SF1">
    <property type="entry name" value="EG:BACN32G11.4 PROTEIN"/>
    <property type="match status" value="1"/>
</dbReference>
<evidence type="ECO:0000256" key="1">
    <source>
        <dbReference type="ARBA" id="ARBA00005254"/>
    </source>
</evidence>
<evidence type="ECO:0000313" key="3">
    <source>
        <dbReference type="EMBL" id="NYE83333.1"/>
    </source>
</evidence>
<keyword evidence="4" id="KW-1185">Reference proteome</keyword>
<gene>
    <name evidence="3" type="ORF">FHW18_002604</name>
</gene>
<proteinExistence type="inferred from homology"/>
<dbReference type="Proteomes" id="UP000542125">
    <property type="component" value="Unassembled WGS sequence"/>
</dbReference>